<comment type="pathway">
    <text evidence="22">Glycan biosynthesis.</text>
</comment>
<keyword evidence="9" id="KW-0121">Carboxypeptidase</keyword>
<evidence type="ECO:0000256" key="21">
    <source>
        <dbReference type="ARBA" id="ARBA00049902"/>
    </source>
</evidence>
<comment type="catalytic activity">
    <reaction evidence="21">
        <text>[GlcNAc-(1-&gt;4)-Mur2Ac(oyl-L-Ala-gamma-D-Glu-L-Lys-D-Ala-D-Ala)](n)-di-trans,octa-cis-undecaprenyl diphosphate + beta-D-GlcNAc-(1-&gt;4)-Mur2Ac(oyl-L-Ala-gamma-D-Glu-L-Lys-D-Ala-D-Ala)-di-trans,octa-cis-undecaprenyl diphosphate = [GlcNAc-(1-&gt;4)-Mur2Ac(oyl-L-Ala-gamma-D-Glu-L-Lys-D-Ala-D-Ala)](n+1)-di-trans,octa-cis-undecaprenyl diphosphate + di-trans,octa-cis-undecaprenyl diphosphate + H(+)</text>
        <dbReference type="Rhea" id="RHEA:23708"/>
        <dbReference type="Rhea" id="RHEA-COMP:9602"/>
        <dbReference type="Rhea" id="RHEA-COMP:9603"/>
        <dbReference type="ChEBI" id="CHEBI:15378"/>
        <dbReference type="ChEBI" id="CHEBI:58405"/>
        <dbReference type="ChEBI" id="CHEBI:60033"/>
        <dbReference type="ChEBI" id="CHEBI:78435"/>
        <dbReference type="EC" id="2.4.99.28"/>
    </reaction>
</comment>
<dbReference type="Gene3D" id="3.40.710.10">
    <property type="entry name" value="DD-peptidase/beta-lactamase superfamily"/>
    <property type="match status" value="1"/>
</dbReference>
<dbReference type="FunFam" id="1.10.3810.10:FF:000001">
    <property type="entry name" value="Penicillin-binding protein 1A"/>
    <property type="match status" value="1"/>
</dbReference>
<dbReference type="InterPro" id="IPR036950">
    <property type="entry name" value="PBP_transglycosylase"/>
</dbReference>
<dbReference type="PANTHER" id="PTHR32282">
    <property type="entry name" value="BINDING PROTEIN TRANSPEPTIDASE, PUTATIVE-RELATED"/>
    <property type="match status" value="1"/>
</dbReference>
<feature type="region of interest" description="Disordered" evidence="23">
    <location>
        <begin position="652"/>
        <end position="719"/>
    </location>
</feature>
<evidence type="ECO:0000256" key="8">
    <source>
        <dbReference type="ARBA" id="ARBA00022525"/>
    </source>
</evidence>
<evidence type="ECO:0000256" key="4">
    <source>
        <dbReference type="ARBA" id="ARBA00007090"/>
    </source>
</evidence>
<reference evidence="27" key="2">
    <citation type="submission" date="2013-01" db="EMBL/GenBank/DDBJ databases">
        <authorList>
            <person name="Baek J."/>
        </authorList>
    </citation>
    <scope>NUCLEOTIDE SEQUENCE</scope>
    <source>
        <strain evidence="27">M12-8</strain>
    </source>
</reference>
<dbReference type="GO" id="GO:0071555">
    <property type="term" value="P:cell wall organization"/>
    <property type="evidence" value="ECO:0007669"/>
    <property type="project" value="UniProtKB-KW"/>
</dbReference>
<keyword evidence="8" id="KW-0964">Secreted</keyword>
<evidence type="ECO:0000256" key="9">
    <source>
        <dbReference type="ARBA" id="ARBA00022645"/>
    </source>
</evidence>
<dbReference type="AlphaFoldDB" id="T2BQQ0"/>
<protein>
    <recommendedName>
        <fullName evidence="7">Penicillin-binding protein 1A</fullName>
        <ecNumber evidence="20">2.4.99.28</ecNumber>
        <ecNumber evidence="6">3.4.16.4</ecNumber>
    </recommendedName>
</protein>
<keyword evidence="16" id="KW-0046">Antibiotic resistance</keyword>
<evidence type="ECO:0000259" key="25">
    <source>
        <dbReference type="Pfam" id="PF00905"/>
    </source>
</evidence>
<dbReference type="SUPFAM" id="SSF53955">
    <property type="entry name" value="Lysozyme-like"/>
    <property type="match status" value="1"/>
</dbReference>
<keyword evidence="24" id="KW-1133">Transmembrane helix</keyword>
<dbReference type="InterPro" id="IPR050396">
    <property type="entry name" value="Glycosyltr_51/Transpeptidase"/>
</dbReference>
<keyword evidence="24" id="KW-0472">Membrane</keyword>
<feature type="compositionally biased region" description="Low complexity" evidence="23">
    <location>
        <begin position="665"/>
        <end position="719"/>
    </location>
</feature>
<keyword evidence="18" id="KW-0961">Cell wall biogenesis/degradation</keyword>
<comment type="similarity">
    <text evidence="4">In the C-terminal section; belongs to the transpeptidase family.</text>
</comment>
<evidence type="ECO:0000256" key="23">
    <source>
        <dbReference type="SAM" id="MobiDB-lite"/>
    </source>
</evidence>
<evidence type="ECO:0000313" key="27">
    <source>
        <dbReference type="EMBL" id="AGV15642.1"/>
    </source>
</evidence>
<feature type="transmembrane region" description="Helical" evidence="24">
    <location>
        <begin position="12"/>
        <end position="36"/>
    </location>
</feature>
<dbReference type="NCBIfam" id="TIGR02074">
    <property type="entry name" value="PBP_1a_fam"/>
    <property type="match status" value="1"/>
</dbReference>
<comment type="subcellular location">
    <subcellularLocation>
        <location evidence="2">Secreted</location>
    </subcellularLocation>
</comment>
<accession>T2BQQ0</accession>
<evidence type="ECO:0000256" key="17">
    <source>
        <dbReference type="ARBA" id="ARBA00023268"/>
    </source>
</evidence>
<dbReference type="InterPro" id="IPR023346">
    <property type="entry name" value="Lysozyme-like_dom_sf"/>
</dbReference>
<keyword evidence="15" id="KW-0573">Peptidoglycan synthesis</keyword>
<evidence type="ECO:0000256" key="14">
    <source>
        <dbReference type="ARBA" id="ARBA00022960"/>
    </source>
</evidence>
<name>T2BQQ0_STREE</name>
<evidence type="ECO:0000256" key="15">
    <source>
        <dbReference type="ARBA" id="ARBA00022984"/>
    </source>
</evidence>
<evidence type="ECO:0000256" key="11">
    <source>
        <dbReference type="ARBA" id="ARBA00022676"/>
    </source>
</evidence>
<keyword evidence="14" id="KW-0133">Cell shape</keyword>
<dbReference type="EC" id="2.4.99.28" evidence="20"/>
<keyword evidence="13" id="KW-0378">Hydrolase</keyword>
<evidence type="ECO:0000256" key="3">
    <source>
        <dbReference type="ARBA" id="ARBA00004752"/>
    </source>
</evidence>
<evidence type="ECO:0000256" key="12">
    <source>
        <dbReference type="ARBA" id="ARBA00022679"/>
    </source>
</evidence>
<sequence length="719" mass="79684">MNKPTILRLIKYLSISFLSLVIAAIVLGGGVFFYYVSKAPSLSESKLVATTSSKIYDNKNQLIADLGSERRVNAQANDIPTDLVKAIVSIEDHRFFDHRGIDTIRILGAFLRNLQSNSLQGGSTLTQQLIKLTYFSTSTSDQTISRKAQEAWLAIQLEQKATKQEILTYYINKVYMSNGNYGMQTAAQNYYGKDLNNLSLPQLALLAGMPQAPNQYDPYSHPEAAQDRRNLVLSEMKNQGYISAEQYEKAVNTPITDGLQSLKSASNYPAYMDNYLKEVINQVEEETGYNLLTTGMDVYTNVDQEAQKHLWDIYNTDEYVAYPDDELQVASTIVDVSNGKVIAQLGARHQSSNVSFGINQAVETNRDWGSTMKPITDYAPALEYGVYDSTATIVHDEPYNYPGTNTPVYNWDRGYSGNITLQYAVQQSRNVPAVETLNKVGLNRAKTFLNGLGIDYPSIHYSNAISSNTTESDKKYGASSEKMAAAYAAFANGGTYYKPMYIHKVVFSDGSEKEFSNVGTRAMKETTAYMMTDMMKTVLTYGTGRNAYLAWLPQAGKTGTSNYTDEEIENHIKTSQFVAPDELFAGYTRKYSMAVWTGYSNRLTPLVGNGLTVAAKVYRSMMTYLSEGSNPEDWNIPEGLYRNGEFVFKNGARSTWNSPAPQQPPSTESSSSSSDSSTSQSSSTTPSTNNSTTTNPNNNTQQSNTTPDQQNQNPQPAQP</sequence>
<evidence type="ECO:0000256" key="6">
    <source>
        <dbReference type="ARBA" id="ARBA00012448"/>
    </source>
</evidence>
<dbReference type="GO" id="GO:0008360">
    <property type="term" value="P:regulation of cell shape"/>
    <property type="evidence" value="ECO:0007669"/>
    <property type="project" value="UniProtKB-KW"/>
</dbReference>
<dbReference type="GO" id="GO:0009002">
    <property type="term" value="F:serine-type D-Ala-D-Ala carboxypeptidase activity"/>
    <property type="evidence" value="ECO:0007669"/>
    <property type="project" value="UniProtKB-EC"/>
</dbReference>
<keyword evidence="11" id="KW-0328">Glycosyltransferase</keyword>
<organism evidence="27">
    <name type="scientific">Streptococcus pneumoniae</name>
    <dbReference type="NCBI Taxonomy" id="1313"/>
    <lineage>
        <taxon>Bacteria</taxon>
        <taxon>Bacillati</taxon>
        <taxon>Bacillota</taxon>
        <taxon>Bacilli</taxon>
        <taxon>Lactobacillales</taxon>
        <taxon>Streptococcaceae</taxon>
        <taxon>Streptococcus</taxon>
    </lineage>
</organism>
<dbReference type="InterPro" id="IPR012338">
    <property type="entry name" value="Beta-lactam/transpept-like"/>
</dbReference>
<dbReference type="GO" id="GO:0005576">
    <property type="term" value="C:extracellular region"/>
    <property type="evidence" value="ECO:0007669"/>
    <property type="project" value="UniProtKB-SubCell"/>
</dbReference>
<evidence type="ECO:0000256" key="19">
    <source>
        <dbReference type="ARBA" id="ARBA00034000"/>
    </source>
</evidence>
<dbReference type="EMBL" id="KC522589">
    <property type="protein sequence ID" value="AGV15642.1"/>
    <property type="molecule type" value="Genomic_DNA"/>
</dbReference>
<evidence type="ECO:0000256" key="13">
    <source>
        <dbReference type="ARBA" id="ARBA00022801"/>
    </source>
</evidence>
<dbReference type="FunFam" id="3.40.710.10:FF:000020">
    <property type="entry name" value="Penicillin-binding protein 1A"/>
    <property type="match status" value="1"/>
</dbReference>
<dbReference type="Pfam" id="PF00912">
    <property type="entry name" value="Transgly"/>
    <property type="match status" value="1"/>
</dbReference>
<dbReference type="PANTHER" id="PTHR32282:SF29">
    <property type="entry name" value="PENICILLIN-BINDING PROTEIN 1A"/>
    <property type="match status" value="1"/>
</dbReference>
<feature type="domain" description="Glycosyl transferase family 51" evidence="26">
    <location>
        <begin position="61"/>
        <end position="237"/>
    </location>
</feature>
<evidence type="ECO:0000256" key="20">
    <source>
        <dbReference type="ARBA" id="ARBA00044770"/>
    </source>
</evidence>
<dbReference type="GO" id="GO:0009252">
    <property type="term" value="P:peptidoglycan biosynthetic process"/>
    <property type="evidence" value="ECO:0007669"/>
    <property type="project" value="UniProtKB-KW"/>
</dbReference>
<dbReference type="InterPro" id="IPR001460">
    <property type="entry name" value="PCN-bd_Tpept"/>
</dbReference>
<feature type="domain" description="Penicillin-binding protein transpeptidase" evidence="25">
    <location>
        <begin position="332"/>
        <end position="622"/>
    </location>
</feature>
<dbReference type="Gene3D" id="1.10.3810.10">
    <property type="entry name" value="Biosynthetic peptidoglycan transglycosylase-like"/>
    <property type="match status" value="1"/>
</dbReference>
<evidence type="ECO:0000256" key="16">
    <source>
        <dbReference type="ARBA" id="ARBA00023251"/>
    </source>
</evidence>
<dbReference type="NCBIfam" id="NF038272">
    <property type="entry name" value="strep_PBP1A"/>
    <property type="match status" value="1"/>
</dbReference>
<keyword evidence="10" id="KW-0645">Protease</keyword>
<comment type="pathway">
    <text evidence="3">Cell wall biogenesis; peptidoglycan biosynthesis.</text>
</comment>
<proteinExistence type="inferred from homology"/>
<dbReference type="GO" id="GO:0008955">
    <property type="term" value="F:peptidoglycan glycosyltransferase activity"/>
    <property type="evidence" value="ECO:0007669"/>
    <property type="project" value="UniProtKB-EC"/>
</dbReference>
<comment type="function">
    <text evidence="1">Cell wall formation.</text>
</comment>
<keyword evidence="17" id="KW-0511">Multifunctional enzyme</keyword>
<reference evidence="27" key="1">
    <citation type="journal article" date="2013" name="J. Clin. Microbiol.">
        <title>Capsular Gene Sequences and Genotypes of "Serotype 6E" Streptococcus pneumoniae Isolates.</title>
        <authorList>
            <person name="Ko K.S."/>
            <person name="Baek J.Y."/>
            <person name="Song J.H."/>
        </authorList>
    </citation>
    <scope>NUCLEOTIDE SEQUENCE</scope>
    <source>
        <strain evidence="27">M12-8</strain>
    </source>
</reference>
<keyword evidence="12" id="KW-0808">Transferase</keyword>
<dbReference type="GO" id="GO:0008658">
    <property type="term" value="F:penicillin binding"/>
    <property type="evidence" value="ECO:0007669"/>
    <property type="project" value="InterPro"/>
</dbReference>
<dbReference type="GO" id="GO:0030288">
    <property type="term" value="C:outer membrane-bounded periplasmic space"/>
    <property type="evidence" value="ECO:0007669"/>
    <property type="project" value="TreeGrafter"/>
</dbReference>
<keyword evidence="24" id="KW-0812">Transmembrane</keyword>
<evidence type="ECO:0000256" key="1">
    <source>
        <dbReference type="ARBA" id="ARBA00003921"/>
    </source>
</evidence>
<evidence type="ECO:0000256" key="7">
    <source>
        <dbReference type="ARBA" id="ARBA00018638"/>
    </source>
</evidence>
<dbReference type="InterPro" id="IPR001264">
    <property type="entry name" value="Glyco_trans_51"/>
</dbReference>
<comment type="similarity">
    <text evidence="5">In the N-terminal section; belongs to the glycosyltransferase 51 family.</text>
</comment>
<dbReference type="Pfam" id="PF00905">
    <property type="entry name" value="Transpeptidase"/>
    <property type="match status" value="1"/>
</dbReference>
<evidence type="ECO:0000259" key="26">
    <source>
        <dbReference type="Pfam" id="PF00912"/>
    </source>
</evidence>
<dbReference type="GO" id="GO:0046677">
    <property type="term" value="P:response to antibiotic"/>
    <property type="evidence" value="ECO:0007669"/>
    <property type="project" value="UniProtKB-KW"/>
</dbReference>
<evidence type="ECO:0000256" key="24">
    <source>
        <dbReference type="SAM" id="Phobius"/>
    </source>
</evidence>
<evidence type="ECO:0000256" key="2">
    <source>
        <dbReference type="ARBA" id="ARBA00004613"/>
    </source>
</evidence>
<dbReference type="EC" id="3.4.16.4" evidence="6"/>
<dbReference type="SUPFAM" id="SSF56601">
    <property type="entry name" value="beta-lactamase/transpeptidase-like"/>
    <property type="match status" value="1"/>
</dbReference>
<evidence type="ECO:0000256" key="22">
    <source>
        <dbReference type="ARBA" id="ARBA00060592"/>
    </source>
</evidence>
<dbReference type="GO" id="GO:0006508">
    <property type="term" value="P:proteolysis"/>
    <property type="evidence" value="ECO:0007669"/>
    <property type="project" value="UniProtKB-KW"/>
</dbReference>
<comment type="catalytic activity">
    <reaction evidence="19">
        <text>Preferential cleavage: (Ac)2-L-Lys-D-Ala-|-D-Ala. Also transpeptidation of peptidyl-alanyl moieties that are N-acyl substituents of D-alanine.</text>
        <dbReference type="EC" id="3.4.16.4"/>
    </reaction>
</comment>
<evidence type="ECO:0000256" key="5">
    <source>
        <dbReference type="ARBA" id="ARBA00007739"/>
    </source>
</evidence>
<evidence type="ECO:0000256" key="18">
    <source>
        <dbReference type="ARBA" id="ARBA00023316"/>
    </source>
</evidence>
<evidence type="ECO:0000256" key="10">
    <source>
        <dbReference type="ARBA" id="ARBA00022670"/>
    </source>
</evidence>